<dbReference type="Proteomes" id="UP001139887">
    <property type="component" value="Unassembled WGS sequence"/>
</dbReference>
<protein>
    <recommendedName>
        <fullName evidence="2">CBM21 domain-containing protein</fullName>
    </recommendedName>
</protein>
<evidence type="ECO:0000259" key="2">
    <source>
        <dbReference type="PROSITE" id="PS51159"/>
    </source>
</evidence>
<accession>A0A9W8IAK4</accession>
<keyword evidence="4" id="KW-1185">Reference proteome</keyword>
<reference evidence="3" key="1">
    <citation type="submission" date="2022-07" db="EMBL/GenBank/DDBJ databases">
        <title>Phylogenomic reconstructions and comparative analyses of Kickxellomycotina fungi.</title>
        <authorList>
            <person name="Reynolds N.K."/>
            <person name="Stajich J.E."/>
            <person name="Barry K."/>
            <person name="Grigoriev I.V."/>
            <person name="Crous P."/>
            <person name="Smith M.E."/>
        </authorList>
    </citation>
    <scope>NUCLEOTIDE SEQUENCE</scope>
    <source>
        <strain evidence="3">NRRL 1566</strain>
    </source>
</reference>
<comment type="caution">
    <text evidence="3">The sequence shown here is derived from an EMBL/GenBank/DDBJ whole genome shotgun (WGS) entry which is preliminary data.</text>
</comment>
<dbReference type="InterPro" id="IPR038175">
    <property type="entry name" value="CBM21_dom_sf"/>
</dbReference>
<dbReference type="InterPro" id="IPR005036">
    <property type="entry name" value="CBM21_dom"/>
</dbReference>
<gene>
    <name evidence="3" type="ORF">IWW36_001983</name>
</gene>
<dbReference type="PANTHER" id="PTHR12307">
    <property type="entry name" value="PROTEIN PHOSPHATASE 1 REGULATORY SUBUNIT"/>
    <property type="match status" value="1"/>
</dbReference>
<proteinExistence type="predicted"/>
<dbReference type="PROSITE" id="PS51159">
    <property type="entry name" value="CBM21"/>
    <property type="match status" value="1"/>
</dbReference>
<feature type="domain" description="CBM21" evidence="2">
    <location>
        <begin position="171"/>
        <end position="285"/>
    </location>
</feature>
<dbReference type="GO" id="GO:0005979">
    <property type="term" value="P:regulation of glycogen biosynthetic process"/>
    <property type="evidence" value="ECO:0007669"/>
    <property type="project" value="TreeGrafter"/>
</dbReference>
<dbReference type="Gene3D" id="2.60.40.2440">
    <property type="entry name" value="Carbohydrate binding type-21 domain"/>
    <property type="match status" value="1"/>
</dbReference>
<sequence length="496" mass="53994">MYIPATSTSIFQSRCSTVGAMPPVEHTDAVSMHHPPLTLQRQMAKRAFFPHNKQQKQRPAYTPPAIIRKDSGEIVRPCLRKHNTTPVALSERSSSPKPMRPPRFVHFGADLENIRWFFKGQSPQAVREDVMSGYCSSVSEDRRTENVARQAESVRMTALRRPSPSFAVFEDSPVVVEQVELADRRLGSATLRGTVKVHNIAFEKDVAVRYSFDQWRTAAEVSAAFSRTLAEQQGERPGVDRFTFTLALPEAFLAALPGTVTLCARYRVADSEHWDNNGGANYIFKIALPAAPAIADDDCDAVPTRAAAQATELQAPRRLTFGSAKSSTDVPQRFSAPSAADTRRYMAQSAVLFGSPSADKDSSSASVTGNHSSQARMQHQQQQQLPLFQDVAWCGSDFADASSMLMPSATAYHHAFLPSSSSSPLLSMMPRFSSCSPLSATHSLPATTPRSASPLASPIRIGSPVHRAVFDSDSAVRTGSPLAWSHSNSTASALQC</sequence>
<dbReference type="EMBL" id="JANBUW010000036">
    <property type="protein sequence ID" value="KAJ2850297.1"/>
    <property type="molecule type" value="Genomic_DNA"/>
</dbReference>
<evidence type="ECO:0000313" key="3">
    <source>
        <dbReference type="EMBL" id="KAJ2850297.1"/>
    </source>
</evidence>
<feature type="compositionally biased region" description="Polar residues" evidence="1">
    <location>
        <begin position="367"/>
        <end position="377"/>
    </location>
</feature>
<dbReference type="GO" id="GO:0008157">
    <property type="term" value="F:protein phosphatase 1 binding"/>
    <property type="evidence" value="ECO:0007669"/>
    <property type="project" value="TreeGrafter"/>
</dbReference>
<dbReference type="GO" id="GO:0000164">
    <property type="term" value="C:protein phosphatase type 1 complex"/>
    <property type="evidence" value="ECO:0007669"/>
    <property type="project" value="TreeGrafter"/>
</dbReference>
<evidence type="ECO:0000256" key="1">
    <source>
        <dbReference type="SAM" id="MobiDB-lite"/>
    </source>
</evidence>
<evidence type="ECO:0000313" key="4">
    <source>
        <dbReference type="Proteomes" id="UP001139887"/>
    </source>
</evidence>
<dbReference type="AlphaFoldDB" id="A0A9W8IAK4"/>
<dbReference type="GO" id="GO:2001069">
    <property type="term" value="F:glycogen binding"/>
    <property type="evidence" value="ECO:0007669"/>
    <property type="project" value="TreeGrafter"/>
</dbReference>
<feature type="compositionally biased region" description="Polar residues" evidence="1">
    <location>
        <begin position="439"/>
        <end position="451"/>
    </location>
</feature>
<dbReference type="OrthoDB" id="1881at2759"/>
<feature type="region of interest" description="Disordered" evidence="1">
    <location>
        <begin position="355"/>
        <end position="381"/>
    </location>
</feature>
<dbReference type="InterPro" id="IPR050782">
    <property type="entry name" value="PP1_regulatory_subunit_3"/>
</dbReference>
<organism evidence="3 4">
    <name type="scientific">Coemansia brasiliensis</name>
    <dbReference type="NCBI Taxonomy" id="2650707"/>
    <lineage>
        <taxon>Eukaryota</taxon>
        <taxon>Fungi</taxon>
        <taxon>Fungi incertae sedis</taxon>
        <taxon>Zoopagomycota</taxon>
        <taxon>Kickxellomycotina</taxon>
        <taxon>Kickxellomycetes</taxon>
        <taxon>Kickxellales</taxon>
        <taxon>Kickxellaceae</taxon>
        <taxon>Coemansia</taxon>
    </lineage>
</organism>
<name>A0A9W8IAK4_9FUNG</name>
<feature type="region of interest" description="Disordered" evidence="1">
    <location>
        <begin position="439"/>
        <end position="458"/>
    </location>
</feature>
<dbReference type="Pfam" id="PF03370">
    <property type="entry name" value="CBM_21"/>
    <property type="match status" value="1"/>
</dbReference>
<dbReference type="PANTHER" id="PTHR12307:SF36">
    <property type="entry name" value="GLYCOGEN-BINDING SUBUNIT 76A"/>
    <property type="match status" value="1"/>
</dbReference>